<gene>
    <name evidence="9" type="primary">HARBI1_8</name>
</gene>
<evidence type="ECO:0000256" key="6">
    <source>
        <dbReference type="ARBA" id="ARBA00022801"/>
    </source>
</evidence>
<dbReference type="GO" id="GO:0004518">
    <property type="term" value="F:nuclease activity"/>
    <property type="evidence" value="ECO:0007669"/>
    <property type="project" value="UniProtKB-KW"/>
</dbReference>
<evidence type="ECO:0000256" key="7">
    <source>
        <dbReference type="ARBA" id="ARBA00023242"/>
    </source>
</evidence>
<dbReference type="Pfam" id="PF13359">
    <property type="entry name" value="DDE_Tnp_4"/>
    <property type="match status" value="1"/>
</dbReference>
<evidence type="ECO:0000256" key="1">
    <source>
        <dbReference type="ARBA" id="ARBA00001968"/>
    </source>
</evidence>
<dbReference type="PANTHER" id="PTHR22930:SF269">
    <property type="entry name" value="NUCLEASE HARBI1-LIKE PROTEIN"/>
    <property type="match status" value="1"/>
</dbReference>
<comment type="cofactor">
    <cofactor evidence="1">
        <name>a divalent metal cation</name>
        <dbReference type="ChEBI" id="CHEBI:60240"/>
    </cofactor>
</comment>
<comment type="subcellular location">
    <subcellularLocation>
        <location evidence="2">Nucleus</location>
    </subcellularLocation>
</comment>
<dbReference type="PANTHER" id="PTHR22930">
    <property type="match status" value="1"/>
</dbReference>
<dbReference type="GO" id="GO:0005634">
    <property type="term" value="C:nucleus"/>
    <property type="evidence" value="ECO:0007669"/>
    <property type="project" value="UniProtKB-SubCell"/>
</dbReference>
<keyword evidence="5" id="KW-0479">Metal-binding</keyword>
<evidence type="ECO:0000256" key="4">
    <source>
        <dbReference type="ARBA" id="ARBA00022722"/>
    </source>
</evidence>
<dbReference type="OrthoDB" id="8194521at2759"/>
<sequence length="394" mass="45586">MNPFIINSLICAYYLRNRRNKKRRRRYHVHPVIVDRPIEGEFCTLFSKLRDHESKFFDYFKMSIKSFDELLAKLEESLKRQNTFRIPVSPSERLAVTLRYLVTGQRYSDLYFSYRLGTATIGGIIKEVCTNIWDLFHEECLSIPNTTEGWLKIAAGFENIANFPNCIGSIDGKHVRIICPEHSGSLFSNYKKYYSIVLLAMCDSDYRFTYIHVGACGTDSDSTIFKESTLFTKINNGEIKLPPPKPLPNTTEPLPYMIIGDSAFGISNKVLRPYARSNLTKKKKIFNYRISRARRYIESTFGIMSNKFNIFHRPMNTALPNTITIVKACCVLHNFIRERDGYRVEDTLTVEGFQELQLNMNNNIVRTGDMIRDKFANYFVSPDGSVSWQDASIF</sequence>
<dbReference type="GO" id="GO:0016787">
    <property type="term" value="F:hydrolase activity"/>
    <property type="evidence" value="ECO:0007669"/>
    <property type="project" value="UniProtKB-KW"/>
</dbReference>
<comment type="similarity">
    <text evidence="3">Belongs to the HARBI1 family.</text>
</comment>
<evidence type="ECO:0000259" key="8">
    <source>
        <dbReference type="Pfam" id="PF13359"/>
    </source>
</evidence>
<dbReference type="EMBL" id="GFXV01004427">
    <property type="protein sequence ID" value="MBW16232.1"/>
    <property type="molecule type" value="Transcribed_RNA"/>
</dbReference>
<dbReference type="InterPro" id="IPR045249">
    <property type="entry name" value="HARBI1-like"/>
</dbReference>
<evidence type="ECO:0000313" key="9">
    <source>
        <dbReference type="EMBL" id="MBW16232.1"/>
    </source>
</evidence>
<evidence type="ECO:0000256" key="2">
    <source>
        <dbReference type="ARBA" id="ARBA00004123"/>
    </source>
</evidence>
<reference evidence="9" key="1">
    <citation type="submission" date="2017-10" db="EMBL/GenBank/DDBJ databases">
        <title>Transcriptome Assembly of Sugarcane Aphid Adults.</title>
        <authorList>
            <person name="Scully E.D."/>
            <person name="Palmer N.A."/>
            <person name="Geib S.M."/>
            <person name="Sarath G."/>
            <person name="Sattler S.E."/>
        </authorList>
    </citation>
    <scope>NUCLEOTIDE SEQUENCE</scope>
    <source>
        <tissue evidence="9">Whole body</tissue>
    </source>
</reference>
<organism evidence="9">
    <name type="scientific">Melanaphis sacchari</name>
    <dbReference type="NCBI Taxonomy" id="742174"/>
    <lineage>
        <taxon>Eukaryota</taxon>
        <taxon>Metazoa</taxon>
        <taxon>Ecdysozoa</taxon>
        <taxon>Arthropoda</taxon>
        <taxon>Hexapoda</taxon>
        <taxon>Insecta</taxon>
        <taxon>Pterygota</taxon>
        <taxon>Neoptera</taxon>
        <taxon>Paraneoptera</taxon>
        <taxon>Hemiptera</taxon>
        <taxon>Sternorrhyncha</taxon>
        <taxon>Aphidomorpha</taxon>
        <taxon>Aphidoidea</taxon>
        <taxon>Aphididae</taxon>
        <taxon>Aphidini</taxon>
        <taxon>Melanaphis</taxon>
    </lineage>
</organism>
<evidence type="ECO:0000256" key="3">
    <source>
        <dbReference type="ARBA" id="ARBA00006958"/>
    </source>
</evidence>
<feature type="domain" description="DDE Tnp4" evidence="8">
    <location>
        <begin position="170"/>
        <end position="334"/>
    </location>
</feature>
<name>A0A2H8TRK8_9HEMI</name>
<keyword evidence="6" id="KW-0378">Hydrolase</keyword>
<dbReference type="InterPro" id="IPR027806">
    <property type="entry name" value="HARBI1_dom"/>
</dbReference>
<dbReference type="GO" id="GO:0046872">
    <property type="term" value="F:metal ion binding"/>
    <property type="evidence" value="ECO:0007669"/>
    <property type="project" value="UniProtKB-KW"/>
</dbReference>
<keyword evidence="7" id="KW-0539">Nucleus</keyword>
<dbReference type="AlphaFoldDB" id="A0A2H8TRK8"/>
<accession>A0A2H8TRK8</accession>
<evidence type="ECO:0000256" key="5">
    <source>
        <dbReference type="ARBA" id="ARBA00022723"/>
    </source>
</evidence>
<protein>
    <submittedName>
        <fullName evidence="9">Putative nuclease HARBI1</fullName>
    </submittedName>
</protein>
<proteinExistence type="inferred from homology"/>
<keyword evidence="4" id="KW-0540">Nuclease</keyword>